<keyword evidence="1" id="KW-1133">Transmembrane helix</keyword>
<proteinExistence type="predicted"/>
<accession>J3CBC0</accession>
<dbReference type="PATRIC" id="fig|1144316.3.peg.3909"/>
<feature type="domain" description="Protein FecR C-terminal" evidence="3">
    <location>
        <begin position="242"/>
        <end position="308"/>
    </location>
</feature>
<dbReference type="Proteomes" id="UP000007509">
    <property type="component" value="Unassembled WGS sequence"/>
</dbReference>
<dbReference type="PANTHER" id="PTHR30273:SF2">
    <property type="entry name" value="PROTEIN FECR"/>
    <property type="match status" value="1"/>
</dbReference>
<dbReference type="Gene3D" id="2.60.120.1440">
    <property type="match status" value="1"/>
</dbReference>
<dbReference type="GO" id="GO:0016989">
    <property type="term" value="F:sigma factor antagonist activity"/>
    <property type="evidence" value="ECO:0007669"/>
    <property type="project" value="TreeGrafter"/>
</dbReference>
<dbReference type="Pfam" id="PF16344">
    <property type="entry name" value="FecR_C"/>
    <property type="match status" value="1"/>
</dbReference>
<dbReference type="InterPro" id="IPR012373">
    <property type="entry name" value="Ferrdict_sens_TM"/>
</dbReference>
<evidence type="ECO:0000313" key="4">
    <source>
        <dbReference type="EMBL" id="EJL68139.1"/>
    </source>
</evidence>
<name>J3CBC0_9FLAO</name>
<dbReference type="Gene3D" id="3.55.50.30">
    <property type="match status" value="1"/>
</dbReference>
<keyword evidence="1" id="KW-0812">Transmembrane</keyword>
<comment type="caution">
    <text evidence="4">The sequence shown here is derived from an EMBL/GenBank/DDBJ whole genome shotgun (WGS) entry which is preliminary data.</text>
</comment>
<evidence type="ECO:0000259" key="2">
    <source>
        <dbReference type="Pfam" id="PF04773"/>
    </source>
</evidence>
<dbReference type="PANTHER" id="PTHR30273">
    <property type="entry name" value="PERIPLASMIC SIGNAL SENSOR AND SIGMA FACTOR ACTIVATOR FECR-RELATED"/>
    <property type="match status" value="1"/>
</dbReference>
<organism evidence="4 5">
    <name type="scientific">Chryseobacterium populi</name>
    <dbReference type="NCBI Taxonomy" id="1144316"/>
    <lineage>
        <taxon>Bacteria</taxon>
        <taxon>Pseudomonadati</taxon>
        <taxon>Bacteroidota</taxon>
        <taxon>Flavobacteriia</taxon>
        <taxon>Flavobacteriales</taxon>
        <taxon>Weeksellaceae</taxon>
        <taxon>Chryseobacterium group</taxon>
        <taxon>Chryseobacterium</taxon>
    </lineage>
</organism>
<protein>
    <submittedName>
        <fullName evidence="4">Fe2+-dicitrate sensor, membrane component</fullName>
    </submittedName>
</protein>
<dbReference type="InterPro" id="IPR006860">
    <property type="entry name" value="FecR"/>
</dbReference>
<dbReference type="AlphaFoldDB" id="J3CBC0"/>
<dbReference type="PIRSF" id="PIRSF018266">
    <property type="entry name" value="FecR"/>
    <property type="match status" value="1"/>
</dbReference>
<evidence type="ECO:0000259" key="3">
    <source>
        <dbReference type="Pfam" id="PF16344"/>
    </source>
</evidence>
<feature type="domain" description="FecR protein" evidence="2">
    <location>
        <begin position="108"/>
        <end position="194"/>
    </location>
</feature>
<keyword evidence="5" id="KW-1185">Reference proteome</keyword>
<evidence type="ECO:0000313" key="5">
    <source>
        <dbReference type="Proteomes" id="UP000007509"/>
    </source>
</evidence>
<dbReference type="EMBL" id="AKJY01000106">
    <property type="protein sequence ID" value="EJL68139.1"/>
    <property type="molecule type" value="Genomic_DNA"/>
</dbReference>
<reference evidence="4 5" key="1">
    <citation type="journal article" date="2012" name="J. Bacteriol.">
        <title>Twenty-one genome sequences from Pseudomonas species and 19 genome sequences from diverse bacteria isolated from the rhizosphere and endosphere of Populus deltoides.</title>
        <authorList>
            <person name="Brown S.D."/>
            <person name="Utturkar S.M."/>
            <person name="Klingeman D.M."/>
            <person name="Johnson C.M."/>
            <person name="Martin S.L."/>
            <person name="Land M.L."/>
            <person name="Lu T.Y."/>
            <person name="Schadt C.W."/>
            <person name="Doktycz M.J."/>
            <person name="Pelletier D.A."/>
        </authorList>
    </citation>
    <scope>NUCLEOTIDE SEQUENCE [LARGE SCALE GENOMIC DNA]</scope>
    <source>
        <strain evidence="4 5">CF314</strain>
    </source>
</reference>
<evidence type="ECO:0000256" key="1">
    <source>
        <dbReference type="SAM" id="Phobius"/>
    </source>
</evidence>
<dbReference type="Pfam" id="PF04773">
    <property type="entry name" value="FecR"/>
    <property type="match status" value="1"/>
</dbReference>
<dbReference type="InterPro" id="IPR032508">
    <property type="entry name" value="FecR_C"/>
</dbReference>
<gene>
    <name evidence="4" type="ORF">PMI13_03894</name>
</gene>
<sequence>MKYSKVEAFVFKLWSREVSEDELSEKELKVLELWEKDVIKNLEKNQILESKIKVLTGLEPYFVQSAKSPTYFRRNLYSAAAVLLLIFSLGGFFTYNFLFKPDVYVAENINKTIRLEDGSVVTLLSGAKLTVEKSFPADTRIVNLKGDAVFSVAKSKIHPFIVQADGFSTRVMGTKFKVVQNGASKTVDLYEGKVAVSSPGVAVAYLTPNQRWTNFGILRTAAVVVSKTDQKSGKKISVLKSLTFNDVSFRIIMEVLHKNYGISIKYPQEVAEKKVTADLTGSTWDENVEALAFIVGLEVQKENNTTYILKK</sequence>
<keyword evidence="1" id="KW-0472">Membrane</keyword>
<feature type="transmembrane region" description="Helical" evidence="1">
    <location>
        <begin position="76"/>
        <end position="98"/>
    </location>
</feature>